<evidence type="ECO:0000259" key="9">
    <source>
        <dbReference type="Pfam" id="PF12704"/>
    </source>
</evidence>
<feature type="transmembrane region" description="Helical" evidence="7">
    <location>
        <begin position="780"/>
        <end position="805"/>
    </location>
</feature>
<comment type="similarity">
    <text evidence="6">Belongs to the ABC-4 integral membrane protein family.</text>
</comment>
<feature type="domain" description="MacB-like periplasmic core" evidence="9">
    <location>
        <begin position="95"/>
        <end position="308"/>
    </location>
</feature>
<dbReference type="PANTHER" id="PTHR30572">
    <property type="entry name" value="MEMBRANE COMPONENT OF TRANSPORTER-RELATED"/>
    <property type="match status" value="1"/>
</dbReference>
<keyword evidence="4 7" id="KW-1133">Transmembrane helix</keyword>
<keyword evidence="5 7" id="KW-0472">Membrane</keyword>
<evidence type="ECO:0000256" key="7">
    <source>
        <dbReference type="SAM" id="Phobius"/>
    </source>
</evidence>
<comment type="subcellular location">
    <subcellularLocation>
        <location evidence="1">Cell membrane</location>
        <topology evidence="1">Multi-pass membrane protein</topology>
    </subcellularLocation>
</comment>
<dbReference type="RefSeq" id="WP_405281090.1">
    <property type="nucleotide sequence ID" value="NZ_JBBHLI010000015.1"/>
</dbReference>
<evidence type="ECO:0000313" key="11">
    <source>
        <dbReference type="Proteomes" id="UP001484239"/>
    </source>
</evidence>
<keyword evidence="2" id="KW-1003">Cell membrane</keyword>
<feature type="transmembrane region" description="Helical" evidence="7">
    <location>
        <begin position="392"/>
        <end position="425"/>
    </location>
</feature>
<gene>
    <name evidence="10" type="ORF">WI372_17530</name>
</gene>
<sequence>MKGAPPRRWRRLLETLLPGEVRDGIVGDLDEVHAARSRDRGRLRAHLWYVAQVVSIGARFTVERVRDGLSLRGLSIGLDLKLGLRLAARTPMLTLVGGVAVAVATALGVGASEFVRDLVSPELPLDEGERVVRVLHADAASGGMVRPTLHDVARWKDGASSLTDLGAFLTREQGFSSEGGESGTVQMARVTASMFDLTRVAPRMGRVLIDADEVPGADPVVVLSDRAWSDLLAGEPDPVGRIVTLGGVPTTVVGVMPEGFGFPMNQDAWVPLVADPADDHPETATPVNVFGRLAEGVGLEAAEAELERLAGAAAVEWPGVHERLEPRVGPFAGSGVEGRAALILAVVRLLFVVLLVVVCANVATLVFARTVMREGEIAVRTSLGASRQRIVLQLFAEAAVLVGVATAIGLGAARLALGGIGRLFFTIQQEPRPPFWWNDALSPTTVVYAVGLALVGTVMIGVVPALKATGGSVRPRLSGGSGGGLRFGGMWTAVIVVQVALSVAILPIAASRAGEAFESREDPGFEATRVLTGQLGRDVEVVPRTPEQRGAFLESTRSLFAAVGERLERAPGVAEVAFASGLSGMNHLLHTFELVGDGSGPPTLARARVLLVDDAYLGLMGAEVVAGRALAGGDHTPEARSVVVNQSFVDRVLEGRNPVGTVLRWPEDGGDARLPWFAEGVEVVGVVEDPGIDRYGPGAHPAVYASLALAPLDPRAAGLVGMPDAPAVQLFVALRPGAEPLGSGLFTEVAGVDGSLRLSEVGTAADAWRSVHLGERIGGWVFTAIAGIVVMLSVAGIFALMSFAVTRRTREIAIRCAMGARRSEIVRAVFGRASLQLLAGVALGSVIALPTLWSDVTTEGLRTLMVVSAVLLLAGLASCLVPVRRALAIEPATAMKSE</sequence>
<name>A0ABU9EDJ2_9BACT</name>
<organism evidence="10 11">
    <name type="scientific">Gaopeijia maritima</name>
    <dbReference type="NCBI Taxonomy" id="3119007"/>
    <lineage>
        <taxon>Bacteria</taxon>
        <taxon>Pseudomonadati</taxon>
        <taxon>Gemmatimonadota</taxon>
        <taxon>Longimicrobiia</taxon>
        <taxon>Gaopeijiales</taxon>
        <taxon>Gaopeijiaceae</taxon>
        <taxon>Gaopeijia</taxon>
    </lineage>
</organism>
<evidence type="ECO:0000256" key="3">
    <source>
        <dbReference type="ARBA" id="ARBA00022692"/>
    </source>
</evidence>
<evidence type="ECO:0000256" key="1">
    <source>
        <dbReference type="ARBA" id="ARBA00004651"/>
    </source>
</evidence>
<evidence type="ECO:0000256" key="5">
    <source>
        <dbReference type="ARBA" id="ARBA00023136"/>
    </source>
</evidence>
<feature type="domain" description="ABC3 transporter permease C-terminal" evidence="8">
    <location>
        <begin position="350"/>
        <end position="470"/>
    </location>
</feature>
<feature type="transmembrane region" description="Helical" evidence="7">
    <location>
        <begin position="349"/>
        <end position="371"/>
    </location>
</feature>
<comment type="caution">
    <text evidence="10">The sequence shown here is derived from an EMBL/GenBank/DDBJ whole genome shotgun (WGS) entry which is preliminary data.</text>
</comment>
<dbReference type="InterPro" id="IPR003838">
    <property type="entry name" value="ABC3_permease_C"/>
</dbReference>
<dbReference type="Proteomes" id="UP001484239">
    <property type="component" value="Unassembled WGS sequence"/>
</dbReference>
<feature type="domain" description="ABC3 transporter permease C-terminal" evidence="8">
    <location>
        <begin position="784"/>
        <end position="891"/>
    </location>
</feature>
<evidence type="ECO:0000313" key="10">
    <source>
        <dbReference type="EMBL" id="MEK9502802.1"/>
    </source>
</evidence>
<dbReference type="InterPro" id="IPR050250">
    <property type="entry name" value="Macrolide_Exporter_MacB"/>
</dbReference>
<evidence type="ECO:0000256" key="4">
    <source>
        <dbReference type="ARBA" id="ARBA00022989"/>
    </source>
</evidence>
<feature type="transmembrane region" description="Helical" evidence="7">
    <location>
        <begin position="825"/>
        <end position="849"/>
    </location>
</feature>
<keyword evidence="11" id="KW-1185">Reference proteome</keyword>
<feature type="transmembrane region" description="Helical" evidence="7">
    <location>
        <begin position="445"/>
        <end position="466"/>
    </location>
</feature>
<protein>
    <submittedName>
        <fullName evidence="10">ABC transporter permease</fullName>
    </submittedName>
</protein>
<reference evidence="10 11" key="1">
    <citation type="submission" date="2024-02" db="EMBL/GenBank/DDBJ databases">
        <title>A novel Gemmatimonadota bacterium.</title>
        <authorList>
            <person name="Du Z.-J."/>
            <person name="Ye Y.-Q."/>
        </authorList>
    </citation>
    <scope>NUCLEOTIDE SEQUENCE [LARGE SCALE GENOMIC DNA]</scope>
    <source>
        <strain evidence="10 11">DH-20</strain>
    </source>
</reference>
<dbReference type="InterPro" id="IPR025857">
    <property type="entry name" value="MacB_PCD"/>
</dbReference>
<dbReference type="EMBL" id="JBBHLI010000015">
    <property type="protein sequence ID" value="MEK9502802.1"/>
    <property type="molecule type" value="Genomic_DNA"/>
</dbReference>
<feature type="transmembrane region" description="Helical" evidence="7">
    <location>
        <begin position="487"/>
        <end position="510"/>
    </location>
</feature>
<accession>A0ABU9EDJ2</accession>
<proteinExistence type="inferred from homology"/>
<evidence type="ECO:0000259" key="8">
    <source>
        <dbReference type="Pfam" id="PF02687"/>
    </source>
</evidence>
<feature type="transmembrane region" description="Helical" evidence="7">
    <location>
        <begin position="92"/>
        <end position="111"/>
    </location>
</feature>
<keyword evidence="3 7" id="KW-0812">Transmembrane</keyword>
<feature type="domain" description="MacB-like periplasmic core" evidence="9">
    <location>
        <begin position="536"/>
        <end position="738"/>
    </location>
</feature>
<evidence type="ECO:0000256" key="6">
    <source>
        <dbReference type="ARBA" id="ARBA00038076"/>
    </source>
</evidence>
<dbReference type="Pfam" id="PF12704">
    <property type="entry name" value="MacB_PCD"/>
    <property type="match status" value="2"/>
</dbReference>
<evidence type="ECO:0000256" key="2">
    <source>
        <dbReference type="ARBA" id="ARBA00022475"/>
    </source>
</evidence>
<dbReference type="Pfam" id="PF02687">
    <property type="entry name" value="FtsX"/>
    <property type="match status" value="2"/>
</dbReference>
<feature type="transmembrane region" description="Helical" evidence="7">
    <location>
        <begin position="861"/>
        <end position="883"/>
    </location>
</feature>
<dbReference type="PANTHER" id="PTHR30572:SF4">
    <property type="entry name" value="ABC TRANSPORTER PERMEASE YTRF"/>
    <property type="match status" value="1"/>
</dbReference>